<dbReference type="AlphaFoldDB" id="A0A1G9U159"/>
<keyword evidence="2" id="KW-1185">Reference proteome</keyword>
<gene>
    <name evidence="1" type="ORF">SAMN04515677_11450</name>
</gene>
<sequence length="156" mass="18000">MITIYKNPNGDTRTAPKNISFEQFQEANDMHKQDVRSVMNDLALRIMTAGLLHDYTKKSDERLFYKNFLSTMNKGTDFVNDEWYQLHIKHERHHLLSRCPEDVNLIDVLEMITDCVCAGMARSGELRPIEINAKILEKATANTVDLIKKMIVSTAR</sequence>
<proteinExistence type="predicted"/>
<evidence type="ECO:0000313" key="1">
    <source>
        <dbReference type="EMBL" id="SDM53747.1"/>
    </source>
</evidence>
<dbReference type="STRING" id="1121325.SAMN04515677_11450"/>
<dbReference type="EMBL" id="FNGW01000014">
    <property type="protein sequence ID" value="SDM53747.1"/>
    <property type="molecule type" value="Genomic_DNA"/>
</dbReference>
<accession>A0A1G9U159</accession>
<reference evidence="1 2" key="1">
    <citation type="submission" date="2016-10" db="EMBL/GenBank/DDBJ databases">
        <authorList>
            <person name="de Groot N.N."/>
        </authorList>
    </citation>
    <scope>NUCLEOTIDE SEQUENCE [LARGE SCALE GENOMIC DNA]</scope>
    <source>
        <strain evidence="1 2">DSM 797</strain>
    </source>
</reference>
<dbReference type="Pfam" id="PF18907">
    <property type="entry name" value="DUF5662"/>
    <property type="match status" value="1"/>
</dbReference>
<evidence type="ECO:0000313" key="2">
    <source>
        <dbReference type="Proteomes" id="UP000199068"/>
    </source>
</evidence>
<dbReference type="RefSeq" id="WP_092727735.1">
    <property type="nucleotide sequence ID" value="NZ_FNGW01000014.1"/>
</dbReference>
<organism evidence="1 2">
    <name type="scientific">Romboutsia lituseburensis DSM 797</name>
    <dbReference type="NCBI Taxonomy" id="1121325"/>
    <lineage>
        <taxon>Bacteria</taxon>
        <taxon>Bacillati</taxon>
        <taxon>Bacillota</taxon>
        <taxon>Clostridia</taxon>
        <taxon>Peptostreptococcales</taxon>
        <taxon>Peptostreptococcaceae</taxon>
        <taxon>Romboutsia</taxon>
    </lineage>
</organism>
<dbReference type="Proteomes" id="UP000199068">
    <property type="component" value="Unassembled WGS sequence"/>
</dbReference>
<name>A0A1G9U159_9FIRM</name>
<protein>
    <submittedName>
        <fullName evidence="1">Uncharacterized protein</fullName>
    </submittedName>
</protein>
<dbReference type="InterPro" id="IPR043721">
    <property type="entry name" value="DUF5662"/>
</dbReference>